<reference evidence="9" key="1">
    <citation type="submission" date="2022-03" db="EMBL/GenBank/DDBJ databases">
        <authorList>
            <person name="Martin C."/>
        </authorList>
    </citation>
    <scope>NUCLEOTIDE SEQUENCE</scope>
</reference>
<dbReference type="PANTHER" id="PTHR31740:SF2">
    <property type="entry name" value="CENTROMERE PROTEIN L"/>
    <property type="match status" value="1"/>
</dbReference>
<gene>
    <name evidence="9" type="ORF">OFUS_LOCUS7184</name>
</gene>
<dbReference type="Proteomes" id="UP000749559">
    <property type="component" value="Unassembled WGS sequence"/>
</dbReference>
<evidence type="ECO:0000313" key="9">
    <source>
        <dbReference type="EMBL" id="CAH1780496.1"/>
    </source>
</evidence>
<evidence type="ECO:0000256" key="6">
    <source>
        <dbReference type="ARBA" id="ARBA00023242"/>
    </source>
</evidence>
<feature type="region of interest" description="Disordered" evidence="8">
    <location>
        <begin position="34"/>
        <end position="53"/>
    </location>
</feature>
<sequence length="363" mass="40988">MSAREARFVTPEAQVITNKRFSIGGTLLKTPWTRRHTPYAKTPKSRRIAGPEKSAALDVSLSSAERRDDLAQEEETLSGLVNKTWRVYQMTPLYNFKYGKLKEYSRSLSKYLQAQIQKGIELDPNAEVSSDVKITEVKGLNMAEEDNVALKVTVRSKQKAANGEKKVLLTMLLCCTDALRECKPTCPDSFTILPLMLSNGNMTMGNHINNWFKTSFDCSVQKMVFNSIELAWMVSMWASLVPERSAKSVELTYKVPDEVEGLDRITYTIDPHDCKAIWESVHDESKDMAEADEVSEFVLSLEKHFDVVFKTHLSSLFLTRVGTSVAYVSTEGKLKLFTKKHIHKVLRYLTELALEKIQAGTGT</sequence>
<dbReference type="EMBL" id="CAIIXF020000003">
    <property type="protein sequence ID" value="CAH1780496.1"/>
    <property type="molecule type" value="Genomic_DNA"/>
</dbReference>
<proteinExistence type="inferred from homology"/>
<feature type="compositionally biased region" description="Basic residues" evidence="8">
    <location>
        <begin position="34"/>
        <end position="47"/>
    </location>
</feature>
<dbReference type="PANTHER" id="PTHR31740">
    <property type="entry name" value="CENTROMERE PROTEIN L"/>
    <property type="match status" value="1"/>
</dbReference>
<keyword evidence="5" id="KW-0158">Chromosome</keyword>
<accession>A0A8J1URZ1</accession>
<comment type="subcellular location">
    <subcellularLocation>
        <location evidence="2">Chromosome</location>
        <location evidence="2">Centromere</location>
    </subcellularLocation>
    <subcellularLocation>
        <location evidence="1">Nucleus</location>
    </subcellularLocation>
</comment>
<evidence type="ECO:0000256" key="5">
    <source>
        <dbReference type="ARBA" id="ARBA00022454"/>
    </source>
</evidence>
<dbReference type="EMBL" id="CAIIXF020000003">
    <property type="protein sequence ID" value="CAH1780494.1"/>
    <property type="molecule type" value="Genomic_DNA"/>
</dbReference>
<evidence type="ECO:0000256" key="8">
    <source>
        <dbReference type="SAM" id="MobiDB-lite"/>
    </source>
</evidence>
<dbReference type="OrthoDB" id="8864979at2759"/>
<evidence type="ECO:0000256" key="7">
    <source>
        <dbReference type="ARBA" id="ARBA00023328"/>
    </source>
</evidence>
<dbReference type="Pfam" id="PF13092">
    <property type="entry name" value="CENP-L"/>
    <property type="match status" value="1"/>
</dbReference>
<evidence type="ECO:0000256" key="1">
    <source>
        <dbReference type="ARBA" id="ARBA00004123"/>
    </source>
</evidence>
<dbReference type="AlphaFoldDB" id="A0A8J1URZ1"/>
<dbReference type="GO" id="GO:0000775">
    <property type="term" value="C:chromosome, centromeric region"/>
    <property type="evidence" value="ECO:0007669"/>
    <property type="project" value="UniProtKB-SubCell"/>
</dbReference>
<evidence type="ECO:0000256" key="2">
    <source>
        <dbReference type="ARBA" id="ARBA00004584"/>
    </source>
</evidence>
<dbReference type="GO" id="GO:0005634">
    <property type="term" value="C:nucleus"/>
    <property type="evidence" value="ECO:0007669"/>
    <property type="project" value="UniProtKB-SubCell"/>
</dbReference>
<dbReference type="InterPro" id="IPR025204">
    <property type="entry name" value="CENP-L"/>
</dbReference>
<keyword evidence="6" id="KW-0539">Nucleus</keyword>
<evidence type="ECO:0000313" key="10">
    <source>
        <dbReference type="Proteomes" id="UP000749559"/>
    </source>
</evidence>
<evidence type="ECO:0000256" key="3">
    <source>
        <dbReference type="ARBA" id="ARBA00011060"/>
    </source>
</evidence>
<protein>
    <recommendedName>
        <fullName evidence="4">Centromere protein L</fullName>
    </recommendedName>
</protein>
<keyword evidence="10" id="KW-1185">Reference proteome</keyword>
<comment type="caution">
    <text evidence="9">The sequence shown here is derived from an EMBL/GenBank/DDBJ whole genome shotgun (WGS) entry which is preliminary data.</text>
</comment>
<evidence type="ECO:0000256" key="4">
    <source>
        <dbReference type="ARBA" id="ARBA00016380"/>
    </source>
</evidence>
<dbReference type="EMBL" id="CAIIXF020000003">
    <property type="protein sequence ID" value="CAH1780495.1"/>
    <property type="molecule type" value="Genomic_DNA"/>
</dbReference>
<name>A0A8J1URZ1_OWEFU</name>
<organism evidence="9 10">
    <name type="scientific">Owenia fusiformis</name>
    <name type="common">Polychaete worm</name>
    <dbReference type="NCBI Taxonomy" id="6347"/>
    <lineage>
        <taxon>Eukaryota</taxon>
        <taxon>Metazoa</taxon>
        <taxon>Spiralia</taxon>
        <taxon>Lophotrochozoa</taxon>
        <taxon>Annelida</taxon>
        <taxon>Polychaeta</taxon>
        <taxon>Sedentaria</taxon>
        <taxon>Canalipalpata</taxon>
        <taxon>Sabellida</taxon>
        <taxon>Oweniida</taxon>
        <taxon>Oweniidae</taxon>
        <taxon>Owenia</taxon>
    </lineage>
</organism>
<comment type="similarity">
    <text evidence="3">Belongs to the CENP-L/IML3 family.</text>
</comment>
<keyword evidence="7" id="KW-0137">Centromere</keyword>